<reference evidence="3" key="1">
    <citation type="submission" date="2016-05" db="EMBL/GenBank/DDBJ databases">
        <authorList>
            <person name="Naeem Raeece"/>
        </authorList>
    </citation>
    <scope>NUCLEOTIDE SEQUENCE [LARGE SCALE GENOMIC DNA]</scope>
</reference>
<keyword evidence="1" id="KW-0812">Transmembrane</keyword>
<feature type="transmembrane region" description="Helical" evidence="1">
    <location>
        <begin position="55"/>
        <end position="75"/>
    </location>
</feature>
<sequence>MSAYHSCPERWSCSRSHSRPSFCFSFWLKLYGRVMCKKWICFIRFTDDRDRQGLVVTHIYLLAGVYIPIIIDVLFNNKNYVQTKGVFSYFFREANFNLYSSSLNAICCDRRAPVSNSQDEAHE</sequence>
<name>A0A1A8WVF2_PLAOA</name>
<proteinExistence type="predicted"/>
<evidence type="ECO:0000313" key="2">
    <source>
        <dbReference type="EMBL" id="SBS95306.1"/>
    </source>
</evidence>
<keyword evidence="1" id="KW-0472">Membrane</keyword>
<evidence type="ECO:0000313" key="3">
    <source>
        <dbReference type="Proteomes" id="UP000078560"/>
    </source>
</evidence>
<evidence type="ECO:0000256" key="1">
    <source>
        <dbReference type="SAM" id="Phobius"/>
    </source>
</evidence>
<protein>
    <submittedName>
        <fullName evidence="2">Hypothetical integral membrane protein DUF56 family</fullName>
    </submittedName>
</protein>
<dbReference type="EMBL" id="FLQU01002009">
    <property type="protein sequence ID" value="SBS95306.1"/>
    <property type="molecule type" value="Genomic_DNA"/>
</dbReference>
<gene>
    <name evidence="2" type="ORF">POVCU2_0094950</name>
</gene>
<organism evidence="2 3">
    <name type="scientific">Plasmodium ovale curtisi</name>
    <dbReference type="NCBI Taxonomy" id="864141"/>
    <lineage>
        <taxon>Eukaryota</taxon>
        <taxon>Sar</taxon>
        <taxon>Alveolata</taxon>
        <taxon>Apicomplexa</taxon>
        <taxon>Aconoidasida</taxon>
        <taxon>Haemosporida</taxon>
        <taxon>Plasmodiidae</taxon>
        <taxon>Plasmodium</taxon>
        <taxon>Plasmodium (Plasmodium)</taxon>
    </lineage>
</organism>
<keyword evidence="1" id="KW-1133">Transmembrane helix</keyword>
<accession>A0A1A8WVF2</accession>
<dbReference type="AlphaFoldDB" id="A0A1A8WVF2"/>
<dbReference type="Proteomes" id="UP000078560">
    <property type="component" value="Unassembled WGS sequence"/>
</dbReference>